<sequence length="116" mass="12306">MRQMILVLATAGLLAGCGGGQTASNVTANQAVENTVEDTTNYQAEVLALNLRAREGVFLRAVRDAGLSCQSVTASERVEDRGGDPTWRATCDDRNPHLISITKDGTANIVSRTDAD</sequence>
<evidence type="ECO:0000313" key="3">
    <source>
        <dbReference type="Proteomes" id="UP000318055"/>
    </source>
</evidence>
<reference evidence="2 3" key="1">
    <citation type="submission" date="2019-07" db="EMBL/GenBank/DDBJ databases">
        <title>Sphingomonas alkalisoli sp. nov., isolated from rhizosphere soil of Suaedae salsa.</title>
        <authorList>
            <person name="Zhang H."/>
            <person name="Xu L."/>
            <person name="Zhang J.-X."/>
            <person name="Sun J.-Q."/>
        </authorList>
    </citation>
    <scope>NUCLEOTIDE SEQUENCE [LARGE SCALE GENOMIC DNA]</scope>
    <source>
        <strain evidence="2 3">XS-10</strain>
    </source>
</reference>
<organism evidence="2 3">
    <name type="scientific">Sphingomonas suaedae</name>
    <dbReference type="NCBI Taxonomy" id="2599297"/>
    <lineage>
        <taxon>Bacteria</taxon>
        <taxon>Pseudomonadati</taxon>
        <taxon>Pseudomonadota</taxon>
        <taxon>Alphaproteobacteria</taxon>
        <taxon>Sphingomonadales</taxon>
        <taxon>Sphingomonadaceae</taxon>
        <taxon>Sphingomonas</taxon>
    </lineage>
</organism>
<dbReference type="EMBL" id="CP042239">
    <property type="protein sequence ID" value="QDX25599.1"/>
    <property type="molecule type" value="Genomic_DNA"/>
</dbReference>
<feature type="chain" id="PRO_5022094693" evidence="1">
    <location>
        <begin position="24"/>
        <end position="116"/>
    </location>
</feature>
<evidence type="ECO:0000313" key="2">
    <source>
        <dbReference type="EMBL" id="QDX25599.1"/>
    </source>
</evidence>
<protein>
    <submittedName>
        <fullName evidence="2">Uncharacterized protein</fullName>
    </submittedName>
</protein>
<accession>A0A518RDT3</accession>
<proteinExistence type="predicted"/>
<keyword evidence="3" id="KW-1185">Reference proteome</keyword>
<gene>
    <name evidence="2" type="ORF">FPZ54_05925</name>
</gene>
<feature type="signal peptide" evidence="1">
    <location>
        <begin position="1"/>
        <end position="23"/>
    </location>
</feature>
<evidence type="ECO:0000256" key="1">
    <source>
        <dbReference type="SAM" id="SignalP"/>
    </source>
</evidence>
<dbReference type="KEGG" id="ssua:FPZ54_05925"/>
<dbReference type="Proteomes" id="UP000318055">
    <property type="component" value="Chromosome"/>
</dbReference>
<dbReference type="RefSeq" id="WP_145845696.1">
    <property type="nucleotide sequence ID" value="NZ_CP042239.1"/>
</dbReference>
<dbReference type="PROSITE" id="PS51257">
    <property type="entry name" value="PROKAR_LIPOPROTEIN"/>
    <property type="match status" value="1"/>
</dbReference>
<name>A0A518RDT3_9SPHN</name>
<dbReference type="OrthoDB" id="7472823at2"/>
<keyword evidence="1" id="KW-0732">Signal</keyword>
<dbReference type="AlphaFoldDB" id="A0A518RDT3"/>